<dbReference type="Gene3D" id="2.60.40.10">
    <property type="entry name" value="Immunoglobulins"/>
    <property type="match status" value="1"/>
</dbReference>
<proteinExistence type="predicted"/>
<accession>A0A0F9GDI9</accession>
<dbReference type="Gene3D" id="3.40.1350.10">
    <property type="match status" value="1"/>
</dbReference>
<dbReference type="InterPro" id="IPR013783">
    <property type="entry name" value="Ig-like_fold"/>
</dbReference>
<dbReference type="GO" id="GO:0003676">
    <property type="term" value="F:nucleic acid binding"/>
    <property type="evidence" value="ECO:0007669"/>
    <property type="project" value="InterPro"/>
</dbReference>
<gene>
    <name evidence="1" type="ORF">LCGC14_1839960</name>
</gene>
<dbReference type="EMBL" id="LAZR01018307">
    <property type="protein sequence ID" value="KKL96889.1"/>
    <property type="molecule type" value="Genomic_DNA"/>
</dbReference>
<sequence length="168" mass="18107">MISPIADSIVSGTVLIDMNATDASGISSYAIYIDDIFRSGTKFYSWDTTQEINGVYPILCVVIDHSGNIGSDTISITVNNSEIVDTSSPNVSIITPVANSTVSGIVSIIRTLKSLNPFGFEKLAQRVLRESGFTSVKITKHGHNGGLEGKGIIRIVQVKSLFLQHMIF</sequence>
<dbReference type="InterPro" id="IPR011856">
    <property type="entry name" value="tRNA_endonuc-like_dom_sf"/>
</dbReference>
<evidence type="ECO:0000313" key="1">
    <source>
        <dbReference type="EMBL" id="KKL96889.1"/>
    </source>
</evidence>
<comment type="caution">
    <text evidence="1">The sequence shown here is derived from an EMBL/GenBank/DDBJ whole genome shotgun (WGS) entry which is preliminary data.</text>
</comment>
<organism evidence="1">
    <name type="scientific">marine sediment metagenome</name>
    <dbReference type="NCBI Taxonomy" id="412755"/>
    <lineage>
        <taxon>unclassified sequences</taxon>
        <taxon>metagenomes</taxon>
        <taxon>ecological metagenomes</taxon>
    </lineage>
</organism>
<name>A0A0F9GDI9_9ZZZZ</name>
<protein>
    <submittedName>
        <fullName evidence="1">Uncharacterized protein</fullName>
    </submittedName>
</protein>
<dbReference type="AlphaFoldDB" id="A0A0F9GDI9"/>
<reference evidence="1" key="1">
    <citation type="journal article" date="2015" name="Nature">
        <title>Complex archaea that bridge the gap between prokaryotes and eukaryotes.</title>
        <authorList>
            <person name="Spang A."/>
            <person name="Saw J.H."/>
            <person name="Jorgensen S.L."/>
            <person name="Zaremba-Niedzwiedzka K."/>
            <person name="Martijn J."/>
            <person name="Lind A.E."/>
            <person name="van Eijk R."/>
            <person name="Schleper C."/>
            <person name="Guy L."/>
            <person name="Ettema T.J."/>
        </authorList>
    </citation>
    <scope>NUCLEOTIDE SEQUENCE</scope>
</reference>